<keyword evidence="4" id="KW-1185">Reference proteome</keyword>
<evidence type="ECO:0000313" key="4">
    <source>
        <dbReference type="Proteomes" id="UP000193009"/>
    </source>
</evidence>
<dbReference type="InterPro" id="IPR052891">
    <property type="entry name" value="DNA-3mA_glycosylase"/>
</dbReference>
<dbReference type="Proteomes" id="UP000491237">
    <property type="component" value="Unassembled WGS sequence"/>
</dbReference>
<evidence type="ECO:0000313" key="5">
    <source>
        <dbReference type="Proteomes" id="UP000491237"/>
    </source>
</evidence>
<dbReference type="InterPro" id="IPR011257">
    <property type="entry name" value="DNA_glycosylase"/>
</dbReference>
<dbReference type="Pfam" id="PF03352">
    <property type="entry name" value="Adenine_glyco"/>
    <property type="match status" value="1"/>
</dbReference>
<evidence type="ECO:0000313" key="2">
    <source>
        <dbReference type="EMBL" id="MSE22012.1"/>
    </source>
</evidence>
<feature type="binding site" evidence="1">
    <location>
        <position position="173"/>
    </location>
    <ligand>
        <name>Zn(2+)</name>
        <dbReference type="ChEBI" id="CHEBI:29105"/>
    </ligand>
</feature>
<dbReference type="EMBL" id="MSBD01000001">
    <property type="protein sequence ID" value="ORN31257.1"/>
    <property type="molecule type" value="Genomic_DNA"/>
</dbReference>
<proteinExistence type="predicted"/>
<dbReference type="STRING" id="152331.FAM21731_00006"/>
<feature type="binding site" evidence="1">
    <location>
        <position position="18"/>
    </location>
    <ligand>
        <name>Zn(2+)</name>
        <dbReference type="ChEBI" id="CHEBI:29105"/>
    </ligand>
</feature>
<dbReference type="PANTHER" id="PTHR30037:SF4">
    <property type="entry name" value="DNA-3-METHYLADENINE GLYCOSYLASE I"/>
    <property type="match status" value="1"/>
</dbReference>
<evidence type="ECO:0000256" key="1">
    <source>
        <dbReference type="PIRSR" id="PIRSR605019-1"/>
    </source>
</evidence>
<dbReference type="RefSeq" id="WP_065203806.1">
    <property type="nucleotide sequence ID" value="NZ_CP018796.1"/>
</dbReference>
<dbReference type="Gene3D" id="1.10.340.30">
    <property type="entry name" value="Hypothetical protein, domain 2"/>
    <property type="match status" value="1"/>
</dbReference>
<keyword evidence="1" id="KW-0479">Metal-binding</keyword>
<gene>
    <name evidence="3" type="ORF">FAM23169_00002</name>
    <name evidence="2" type="ORF">GKC44_12375</name>
</gene>
<keyword evidence="1" id="KW-0862">Zinc</keyword>
<keyword evidence="3" id="KW-0378">Hydrolase</keyword>
<dbReference type="PANTHER" id="PTHR30037">
    <property type="entry name" value="DNA-3-METHYLADENINE GLYCOSYLASE 1"/>
    <property type="match status" value="1"/>
</dbReference>
<comment type="caution">
    <text evidence="3">The sequence shown here is derived from an EMBL/GenBank/DDBJ whole genome shotgun (WGS) entry which is preliminary data.</text>
</comment>
<dbReference type="EMBL" id="WKKY01000755">
    <property type="protein sequence ID" value="MSE22012.1"/>
    <property type="molecule type" value="Genomic_DNA"/>
</dbReference>
<dbReference type="OrthoDB" id="9807664at2"/>
<evidence type="ECO:0000313" key="3">
    <source>
        <dbReference type="EMBL" id="ORN31257.1"/>
    </source>
</evidence>
<feature type="binding site" evidence="1">
    <location>
        <position position="5"/>
    </location>
    <ligand>
        <name>Zn(2+)</name>
        <dbReference type="ChEBI" id="CHEBI:29105"/>
    </ligand>
</feature>
<organism evidence="3 4">
    <name type="scientific">Lentilactobacillus parabuchneri</name>
    <dbReference type="NCBI Taxonomy" id="152331"/>
    <lineage>
        <taxon>Bacteria</taxon>
        <taxon>Bacillati</taxon>
        <taxon>Bacillota</taxon>
        <taxon>Bacilli</taxon>
        <taxon>Lactobacillales</taxon>
        <taxon>Lactobacillaceae</taxon>
        <taxon>Lentilactobacillus</taxon>
    </lineage>
</organism>
<protein>
    <submittedName>
        <fullName evidence="3">DNA-3-methyladenine glycosylase 1</fullName>
        <ecNumber evidence="3">3.2.2.20</ecNumber>
    </submittedName>
    <submittedName>
        <fullName evidence="2">DNA-3-methyladenine glycosylase I</fullName>
    </submittedName>
</protein>
<accession>A0A1X1FIA5</accession>
<dbReference type="EC" id="3.2.2.20" evidence="3"/>
<dbReference type="Proteomes" id="UP000193009">
    <property type="component" value="Unassembled WGS sequence"/>
</dbReference>
<feature type="binding site" evidence="1">
    <location>
        <position position="177"/>
    </location>
    <ligand>
        <name>Zn(2+)</name>
        <dbReference type="ChEBI" id="CHEBI:29105"/>
    </ligand>
</feature>
<reference evidence="2 5" key="2">
    <citation type="submission" date="2019-11" db="EMBL/GenBank/DDBJ databases">
        <title>Draft Genome Sequence of Plant Growth-Promoting Rhizosphere-Associated Bacteria.</title>
        <authorList>
            <person name="Vasilyev I.Y."/>
            <person name="Radchenko V."/>
            <person name="Ilnitskaya E.V."/>
        </authorList>
    </citation>
    <scope>NUCLEOTIDE SEQUENCE [LARGE SCALE GENOMIC DNA]</scope>
    <source>
        <strain evidence="2 5">VRA_07sq_f</strain>
    </source>
</reference>
<sequence>MVKRCEWATKSPELMIYHDTIWGRPERDPQKLFKALSLEIMQAGLAFQTVLRFEGGMDEVFHHFSISYLARCGDQEIETFCQDKRIIRNHAKVRAIVANAKALQNDPSQLAQATWAPVNNVQMDHLLSGPAHAERYHVFTEKFVKAFKNLGLQRVGPITVYSYLQAVGVVNDHLLTCDFRE</sequence>
<dbReference type="InterPro" id="IPR005019">
    <property type="entry name" value="Adenine_glyco"/>
</dbReference>
<reference evidence="3 4" key="1">
    <citation type="journal article" date="2017" name="Front. Microbiol.">
        <title>The Histidine Decarboxylase Gene Cluster of Lactobacillus parabuchneri Was Gained by Horizontal Gene Transfer and Is Mobile within the Species.</title>
        <authorList>
            <person name="Wuthrich D."/>
            <person name="Berthoud H."/>
            <person name="Wechsler D."/>
            <person name="Eugster E."/>
            <person name="Irmler S."/>
            <person name="Bruggmann R."/>
        </authorList>
    </citation>
    <scope>NUCLEOTIDE SEQUENCE [LARGE SCALE GENOMIC DNA]</scope>
    <source>
        <strain evidence="3 4">FAM23169</strain>
    </source>
</reference>
<keyword evidence="3" id="KW-0326">Glycosidase</keyword>
<dbReference type="SUPFAM" id="SSF48150">
    <property type="entry name" value="DNA-glycosylase"/>
    <property type="match status" value="1"/>
</dbReference>
<dbReference type="GeneID" id="69801850"/>
<name>A0A1X1FIA5_9LACO</name>
<dbReference type="GO" id="GO:0046872">
    <property type="term" value="F:metal ion binding"/>
    <property type="evidence" value="ECO:0007669"/>
    <property type="project" value="UniProtKB-KW"/>
</dbReference>
<dbReference type="KEGG" id="lpar:FAM21731_00006"/>
<dbReference type="GO" id="GO:0008725">
    <property type="term" value="F:DNA-3-methyladenine glycosylase activity"/>
    <property type="evidence" value="ECO:0007669"/>
    <property type="project" value="UniProtKB-EC"/>
</dbReference>
<dbReference type="AlphaFoldDB" id="A0A1X1FIA5"/>
<dbReference type="GO" id="GO:0006284">
    <property type="term" value="P:base-excision repair"/>
    <property type="evidence" value="ECO:0007669"/>
    <property type="project" value="InterPro"/>
</dbReference>